<sequence>MMEDENGKTSDVDIIRDEDYLSIDTLLPKEWVGMLMRQVIDEDVSSPALDFTTLMTEKFILYLYKQVSHNKTSKQLENLKYENVQKVLLEEEFFVYFHDFFQKPMATSEVKSKATKILTHQHHIGLF</sequence>
<evidence type="ECO:0000313" key="1">
    <source>
        <dbReference type="Proteomes" id="UP000035681"/>
    </source>
</evidence>
<organism evidence="1 2">
    <name type="scientific">Strongyloides stercoralis</name>
    <name type="common">Threadworm</name>
    <dbReference type="NCBI Taxonomy" id="6248"/>
    <lineage>
        <taxon>Eukaryota</taxon>
        <taxon>Metazoa</taxon>
        <taxon>Ecdysozoa</taxon>
        <taxon>Nematoda</taxon>
        <taxon>Chromadorea</taxon>
        <taxon>Rhabditida</taxon>
        <taxon>Tylenchina</taxon>
        <taxon>Panagrolaimomorpha</taxon>
        <taxon>Strongyloidoidea</taxon>
        <taxon>Strongyloididae</taxon>
        <taxon>Strongyloides</taxon>
    </lineage>
</organism>
<dbReference type="SUPFAM" id="SSF47113">
    <property type="entry name" value="Histone-fold"/>
    <property type="match status" value="1"/>
</dbReference>
<keyword evidence="1" id="KW-1185">Reference proteome</keyword>
<accession>A0AAF5D4E5</accession>
<protein>
    <submittedName>
        <fullName evidence="2">Uncharacterized protein</fullName>
    </submittedName>
</protein>
<name>A0AAF5D4E5_STRER</name>
<dbReference type="GO" id="GO:0046982">
    <property type="term" value="F:protein heterodimerization activity"/>
    <property type="evidence" value="ECO:0007669"/>
    <property type="project" value="InterPro"/>
</dbReference>
<dbReference type="AlphaFoldDB" id="A0AAF5D4E5"/>
<dbReference type="InterPro" id="IPR009072">
    <property type="entry name" value="Histone-fold"/>
</dbReference>
<proteinExistence type="predicted"/>
<dbReference type="Proteomes" id="UP000035681">
    <property type="component" value="Unplaced"/>
</dbReference>
<dbReference type="WBParaSite" id="TCONS_00006163.p1">
    <property type="protein sequence ID" value="TCONS_00006163.p1"/>
    <property type="gene ID" value="XLOC_004340"/>
</dbReference>
<evidence type="ECO:0000313" key="2">
    <source>
        <dbReference type="WBParaSite" id="TCONS_00006163.p1"/>
    </source>
</evidence>
<reference evidence="2" key="1">
    <citation type="submission" date="2024-02" db="UniProtKB">
        <authorList>
            <consortium name="WormBaseParasite"/>
        </authorList>
    </citation>
    <scope>IDENTIFICATION</scope>
</reference>